<protein>
    <submittedName>
        <fullName evidence="2">Staygreen domain-containing protein</fullName>
    </submittedName>
</protein>
<organism evidence="1 2">
    <name type="scientific">Rhabditophanes sp. KR3021</name>
    <dbReference type="NCBI Taxonomy" id="114890"/>
    <lineage>
        <taxon>Eukaryota</taxon>
        <taxon>Metazoa</taxon>
        <taxon>Ecdysozoa</taxon>
        <taxon>Nematoda</taxon>
        <taxon>Chromadorea</taxon>
        <taxon>Rhabditida</taxon>
        <taxon>Tylenchina</taxon>
        <taxon>Panagrolaimomorpha</taxon>
        <taxon>Strongyloidoidea</taxon>
        <taxon>Alloionematidae</taxon>
        <taxon>Rhabditophanes</taxon>
    </lineage>
</organism>
<dbReference type="WBParaSite" id="RSKR_0000662600.1">
    <property type="protein sequence ID" value="RSKR_0000662600.1"/>
    <property type="gene ID" value="RSKR_0000662600"/>
</dbReference>
<sequence>MTFDGGDTFQIGLFLNEEKHLIKGQVFTGKIIVATDEASLLNIWKDDKTLDKGLTQNSHQITKEYVLIGRIGDYFSSQELQATYRPFKYDKNFPIKVYNNDQQLFCILKDIKMEFRVSMYEADLIWVGLL</sequence>
<name>A0AC35U0G0_9BILA</name>
<evidence type="ECO:0000313" key="1">
    <source>
        <dbReference type="Proteomes" id="UP000095286"/>
    </source>
</evidence>
<accession>A0AC35U0G0</accession>
<proteinExistence type="predicted"/>
<dbReference type="Proteomes" id="UP000095286">
    <property type="component" value="Unplaced"/>
</dbReference>
<evidence type="ECO:0000313" key="2">
    <source>
        <dbReference type="WBParaSite" id="RSKR_0000662600.1"/>
    </source>
</evidence>
<reference evidence="2" key="1">
    <citation type="submission" date="2016-11" db="UniProtKB">
        <authorList>
            <consortium name="WormBaseParasite"/>
        </authorList>
    </citation>
    <scope>IDENTIFICATION</scope>
    <source>
        <strain evidence="2">KR3021</strain>
    </source>
</reference>